<keyword evidence="4 8" id="KW-0812">Transmembrane</keyword>
<keyword evidence="11" id="KW-1185">Reference proteome</keyword>
<dbReference type="PANTHER" id="PTHR43045:SF1">
    <property type="entry name" value="SHIKIMATE TRANSPORTER"/>
    <property type="match status" value="1"/>
</dbReference>
<feature type="transmembrane region" description="Helical" evidence="8">
    <location>
        <begin position="196"/>
        <end position="215"/>
    </location>
</feature>
<proteinExistence type="predicted"/>
<evidence type="ECO:0000256" key="1">
    <source>
        <dbReference type="ARBA" id="ARBA00004651"/>
    </source>
</evidence>
<comment type="subcellular location">
    <subcellularLocation>
        <location evidence="1">Cell membrane</location>
        <topology evidence="1">Multi-pass membrane protein</topology>
    </subcellularLocation>
</comment>
<feature type="transmembrane region" description="Helical" evidence="8">
    <location>
        <begin position="166"/>
        <end position="190"/>
    </location>
</feature>
<feature type="transmembrane region" description="Helical" evidence="8">
    <location>
        <begin position="316"/>
        <end position="335"/>
    </location>
</feature>
<evidence type="ECO:0000256" key="2">
    <source>
        <dbReference type="ARBA" id="ARBA00022448"/>
    </source>
</evidence>
<feature type="transmembrane region" description="Helical" evidence="8">
    <location>
        <begin position="128"/>
        <end position="154"/>
    </location>
</feature>
<feature type="transmembrane region" description="Helical" evidence="8">
    <location>
        <begin position="341"/>
        <end position="360"/>
    </location>
</feature>
<dbReference type="Gene3D" id="1.20.1250.20">
    <property type="entry name" value="MFS general substrate transporter like domains"/>
    <property type="match status" value="2"/>
</dbReference>
<feature type="transmembrane region" description="Helical" evidence="8">
    <location>
        <begin position="63"/>
        <end position="81"/>
    </location>
</feature>
<dbReference type="SUPFAM" id="SSF103473">
    <property type="entry name" value="MFS general substrate transporter"/>
    <property type="match status" value="1"/>
</dbReference>
<sequence length="448" mass="46541">MSTSSPGSAPRGQTPTGPDTGSPDKLRVALGSAVGTTVENYDFLAYGTAAALYFGDAFFPGESPLAATLASFATLGVGFAMRPIGGIIGGHLGDRLGRKPVLVGALLLMGVATTAIGFLPTYDQVGALAPILLVLLRLLQGIGFGAEWGGAILMTYEHAPLHRKGLYSAIPQAGVPLGLLLANVAFLIAARFDSHLAWRIPFLLSALLIAAGLVIRLKVSESPEFQALQRTDTIAKSPVAEVLRDDWRTVLRVIGLRLAETGGFYAIVTYLLSYITSEGIAGHAVALTGLVLAASLGVCTTILFGRLSDSVGRRPLYLTGSLLTLAFGFPMFLLVNTGHTLAIVAAFVCGLALCHDALAGTQGAWFSELFDARLRTSGASIGYQFSAAISGFIPFIAAALSGAWGWAGVAVLYCACGGIGVLASLVTPETRRRPAEQPLPGLSVAPTR</sequence>
<feature type="region of interest" description="Disordered" evidence="7">
    <location>
        <begin position="1"/>
        <end position="25"/>
    </location>
</feature>
<keyword evidence="6 8" id="KW-0472">Membrane</keyword>
<dbReference type="PROSITE" id="PS50850">
    <property type="entry name" value="MFS"/>
    <property type="match status" value="1"/>
</dbReference>
<dbReference type="Proteomes" id="UP001305606">
    <property type="component" value="Chromosome"/>
</dbReference>
<evidence type="ECO:0000256" key="5">
    <source>
        <dbReference type="ARBA" id="ARBA00022989"/>
    </source>
</evidence>
<evidence type="ECO:0000259" key="9">
    <source>
        <dbReference type="PROSITE" id="PS50850"/>
    </source>
</evidence>
<protein>
    <submittedName>
        <fullName evidence="10">MFS transporter</fullName>
    </submittedName>
</protein>
<evidence type="ECO:0000313" key="11">
    <source>
        <dbReference type="Proteomes" id="UP001305606"/>
    </source>
</evidence>
<feature type="transmembrane region" description="Helical" evidence="8">
    <location>
        <begin position="254"/>
        <end position="275"/>
    </location>
</feature>
<feature type="transmembrane region" description="Helical" evidence="8">
    <location>
        <begin position="281"/>
        <end position="304"/>
    </location>
</feature>
<evidence type="ECO:0000256" key="3">
    <source>
        <dbReference type="ARBA" id="ARBA00022475"/>
    </source>
</evidence>
<evidence type="ECO:0000313" key="10">
    <source>
        <dbReference type="EMBL" id="WNE95228.1"/>
    </source>
</evidence>
<dbReference type="RefSeq" id="WP_311034582.1">
    <property type="nucleotide sequence ID" value="NZ_CP117522.1"/>
</dbReference>
<evidence type="ECO:0000256" key="6">
    <source>
        <dbReference type="ARBA" id="ARBA00023136"/>
    </source>
</evidence>
<dbReference type="Pfam" id="PF07690">
    <property type="entry name" value="MFS_1"/>
    <property type="match status" value="1"/>
</dbReference>
<feature type="transmembrane region" description="Helical" evidence="8">
    <location>
        <begin position="381"/>
        <end position="400"/>
    </location>
</feature>
<keyword evidence="5 8" id="KW-1133">Transmembrane helix</keyword>
<evidence type="ECO:0000256" key="7">
    <source>
        <dbReference type="SAM" id="MobiDB-lite"/>
    </source>
</evidence>
<organism evidence="10 11">
    <name type="scientific">Streptomyces luomodiensis</name>
    <dbReference type="NCBI Taxonomy" id="3026192"/>
    <lineage>
        <taxon>Bacteria</taxon>
        <taxon>Bacillati</taxon>
        <taxon>Actinomycetota</taxon>
        <taxon>Actinomycetes</taxon>
        <taxon>Kitasatosporales</taxon>
        <taxon>Streptomycetaceae</taxon>
        <taxon>Streptomyces</taxon>
    </lineage>
</organism>
<feature type="domain" description="Major facilitator superfamily (MFS) profile" evidence="9">
    <location>
        <begin position="28"/>
        <end position="432"/>
    </location>
</feature>
<evidence type="ECO:0000256" key="4">
    <source>
        <dbReference type="ARBA" id="ARBA00022692"/>
    </source>
</evidence>
<dbReference type="InterPro" id="IPR011701">
    <property type="entry name" value="MFS"/>
</dbReference>
<evidence type="ECO:0000256" key="8">
    <source>
        <dbReference type="SAM" id="Phobius"/>
    </source>
</evidence>
<feature type="compositionally biased region" description="Polar residues" evidence="7">
    <location>
        <begin position="1"/>
        <end position="19"/>
    </location>
</feature>
<gene>
    <name evidence="10" type="ORF">PS467_07630</name>
</gene>
<dbReference type="CDD" id="cd17369">
    <property type="entry name" value="MFS_ShiA_like"/>
    <property type="match status" value="1"/>
</dbReference>
<keyword evidence="2" id="KW-0813">Transport</keyword>
<name>A0ABY9URU1_9ACTN</name>
<dbReference type="EMBL" id="CP117522">
    <property type="protein sequence ID" value="WNE95228.1"/>
    <property type="molecule type" value="Genomic_DNA"/>
</dbReference>
<feature type="transmembrane region" description="Helical" evidence="8">
    <location>
        <begin position="406"/>
        <end position="426"/>
    </location>
</feature>
<reference evidence="10 11" key="1">
    <citation type="submission" date="2023-02" db="EMBL/GenBank/DDBJ databases">
        <title>Streptomyces sp. SCA4-21 with antifungal activity against Fusarium oxysporum f. sp. cubense, Streptomyces sp. SCA2-17 with antifungal activity against Fusarium oxysporum f. sp. cubense.</title>
        <authorList>
            <person name="Qi D."/>
        </authorList>
    </citation>
    <scope>NUCLEOTIDE SEQUENCE [LARGE SCALE GENOMIC DNA]</scope>
    <source>
        <strain evidence="10 11">SCA4-21</strain>
    </source>
</reference>
<dbReference type="InterPro" id="IPR020846">
    <property type="entry name" value="MFS_dom"/>
</dbReference>
<dbReference type="InterPro" id="IPR036259">
    <property type="entry name" value="MFS_trans_sf"/>
</dbReference>
<dbReference type="PANTHER" id="PTHR43045">
    <property type="entry name" value="SHIKIMATE TRANSPORTER"/>
    <property type="match status" value="1"/>
</dbReference>
<keyword evidence="3" id="KW-1003">Cell membrane</keyword>
<feature type="transmembrane region" description="Helical" evidence="8">
    <location>
        <begin position="101"/>
        <end position="122"/>
    </location>
</feature>
<accession>A0ABY9URU1</accession>